<accession>A0ABQ5S8E1</accession>
<name>A0ABQ5S8E1_9CHLO</name>
<reference evidence="2 3" key="1">
    <citation type="journal article" date="2023" name="IScience">
        <title>Expanded male sex-determining region conserved during the evolution of homothallism in the green alga Volvox.</title>
        <authorList>
            <person name="Yamamoto K."/>
            <person name="Matsuzaki R."/>
            <person name="Mahakham W."/>
            <person name="Heman W."/>
            <person name="Sekimoto H."/>
            <person name="Kawachi M."/>
            <person name="Minakuchi Y."/>
            <person name="Toyoda A."/>
            <person name="Nozaki H."/>
        </authorList>
    </citation>
    <scope>NUCLEOTIDE SEQUENCE [LARGE SCALE GENOMIC DNA]</scope>
    <source>
        <strain evidence="2 3">NIES-4468</strain>
    </source>
</reference>
<organism evidence="2 3">
    <name type="scientific">Volvox africanus</name>
    <dbReference type="NCBI Taxonomy" id="51714"/>
    <lineage>
        <taxon>Eukaryota</taxon>
        <taxon>Viridiplantae</taxon>
        <taxon>Chlorophyta</taxon>
        <taxon>core chlorophytes</taxon>
        <taxon>Chlorophyceae</taxon>
        <taxon>CS clade</taxon>
        <taxon>Chlamydomonadales</taxon>
        <taxon>Volvocaceae</taxon>
        <taxon>Volvox</taxon>
    </lineage>
</organism>
<feature type="region of interest" description="Disordered" evidence="1">
    <location>
        <begin position="111"/>
        <end position="131"/>
    </location>
</feature>
<comment type="caution">
    <text evidence="2">The sequence shown here is derived from an EMBL/GenBank/DDBJ whole genome shotgun (WGS) entry which is preliminary data.</text>
</comment>
<dbReference type="PANTHER" id="PTHR37764:SF1">
    <property type="entry name" value="KETOSE_ALDOSE ISOMERASE, PUTATIVE (MOG1_PSBP_DUF1795-LIKE PHOTOSYSTEM II REACTION CENTER PSBP FAMILY PROTEIN)-RELATED"/>
    <property type="match status" value="1"/>
</dbReference>
<proteinExistence type="predicted"/>
<evidence type="ECO:0000313" key="3">
    <source>
        <dbReference type="Proteomes" id="UP001165090"/>
    </source>
</evidence>
<dbReference type="EMBL" id="BSDZ01000028">
    <property type="protein sequence ID" value="GLI66198.1"/>
    <property type="molecule type" value="Genomic_DNA"/>
</dbReference>
<dbReference type="Proteomes" id="UP001165090">
    <property type="component" value="Unassembled WGS sequence"/>
</dbReference>
<dbReference type="Gene3D" id="3.40.1000.10">
    <property type="entry name" value="Mog1/PsbP, alpha/beta/alpha sandwich"/>
    <property type="match status" value="1"/>
</dbReference>
<dbReference type="SUPFAM" id="SSF55724">
    <property type="entry name" value="Mog1p/PsbP-like"/>
    <property type="match status" value="1"/>
</dbReference>
<protein>
    <recommendedName>
        <fullName evidence="4">PsbP C-terminal domain-containing protein</fullName>
    </recommendedName>
</protein>
<keyword evidence="3" id="KW-1185">Reference proteome</keyword>
<evidence type="ECO:0000256" key="1">
    <source>
        <dbReference type="SAM" id="MobiDB-lite"/>
    </source>
</evidence>
<dbReference type="InterPro" id="IPR016123">
    <property type="entry name" value="Mog1/PsbP_a/b/a-sand"/>
</dbReference>
<gene>
    <name evidence="2" type="ORF">VaNZ11_009897</name>
</gene>
<dbReference type="PANTHER" id="PTHR37764">
    <property type="entry name" value="KETOSE/ALDOSE ISOMERASE, PUTATIVE (MOG1/PSBP/DUF1795-LIKE PHOTOSYSTEM II REACTION CENTER PSBP FAMILY PROTEIN)-RELATED"/>
    <property type="match status" value="1"/>
</dbReference>
<feature type="non-terminal residue" evidence="2">
    <location>
        <position position="1"/>
    </location>
</feature>
<evidence type="ECO:0008006" key="4">
    <source>
        <dbReference type="Google" id="ProtNLM"/>
    </source>
</evidence>
<evidence type="ECO:0000313" key="2">
    <source>
        <dbReference type="EMBL" id="GLI66198.1"/>
    </source>
</evidence>
<sequence>FVKSDLTVVRMALKIVTGGHQNARPAFCPVIRTSVPVQPSLGRREVLRLGIALPLLASAPAFADILEDQTPGYNAAVATMSVPVAPKPAEVFLDLEFQVVPPASFKFVDTQPVYDPNRRGPAPEPSPVRARFDSADGSTVLSVIVRNAQSIRPSILQVTDLSIFGGLEEVAKLLLPRGSRVLSASTLQVVLPPKQTALGSVELPPKSYYRYEFTTTNGLHVVMTAAAMKGKVFVCGGSTSAGAGWETYGTVLREATESFRLRSDNLVL</sequence>